<feature type="transmembrane region" description="Helical" evidence="1">
    <location>
        <begin position="43"/>
        <end position="65"/>
    </location>
</feature>
<dbReference type="RefSeq" id="WP_010407403.1">
    <property type="nucleotide sequence ID" value="NZ_JAWXXV010000001.1"/>
</dbReference>
<feature type="transmembrane region" description="Helical" evidence="1">
    <location>
        <begin position="103"/>
        <end position="123"/>
    </location>
</feature>
<gene>
    <name evidence="2" type="ORF">SIL82_16150</name>
</gene>
<dbReference type="Proteomes" id="UP001279660">
    <property type="component" value="Unassembled WGS sequence"/>
</dbReference>
<organism evidence="2 3">
    <name type="scientific">Sphingomonas echinoides</name>
    <dbReference type="NCBI Taxonomy" id="59803"/>
    <lineage>
        <taxon>Bacteria</taxon>
        <taxon>Pseudomonadati</taxon>
        <taxon>Pseudomonadota</taxon>
        <taxon>Alphaproteobacteria</taxon>
        <taxon>Sphingomonadales</taxon>
        <taxon>Sphingomonadaceae</taxon>
        <taxon>Sphingomonas</taxon>
    </lineage>
</organism>
<name>A0ABU4PPP6_9SPHN</name>
<keyword evidence="3" id="KW-1185">Reference proteome</keyword>
<evidence type="ECO:0000256" key="1">
    <source>
        <dbReference type="SAM" id="Phobius"/>
    </source>
</evidence>
<keyword evidence="1" id="KW-1133">Transmembrane helix</keyword>
<keyword evidence="1" id="KW-0812">Transmembrane</keyword>
<evidence type="ECO:0000313" key="3">
    <source>
        <dbReference type="Proteomes" id="UP001279660"/>
    </source>
</evidence>
<sequence>MSSATYLAWSALLAGLTAALVEIMRRRVRSTAADLTPLSVRTLIVLVIALFFGLVMTNLVAKAVLGVTPPAWSELISKLWLVVFGLVMIIEPTSASDRTAKRVIGIGFILIGLLIFLFELRIFPTKA</sequence>
<feature type="transmembrane region" description="Helical" evidence="1">
    <location>
        <begin position="71"/>
        <end position="91"/>
    </location>
</feature>
<dbReference type="EMBL" id="JAWXXV010000001">
    <property type="protein sequence ID" value="MDX5985787.1"/>
    <property type="molecule type" value="Genomic_DNA"/>
</dbReference>
<protein>
    <recommendedName>
        <fullName evidence="4">Integral membrane protein</fullName>
    </recommendedName>
</protein>
<reference evidence="2 3" key="1">
    <citation type="submission" date="2023-11" db="EMBL/GenBank/DDBJ databases">
        <title>MicrobeMod: A computational toolkit for identifying prokaryotic methylation and restriction-modification with nanopore sequencing.</title>
        <authorList>
            <person name="Crits-Christoph A."/>
            <person name="Kang S.C."/>
            <person name="Lee H."/>
            <person name="Ostrov N."/>
        </authorList>
    </citation>
    <scope>NUCLEOTIDE SEQUENCE [LARGE SCALE GENOMIC DNA]</scope>
    <source>
        <strain evidence="2 3">ATCC 14820</strain>
    </source>
</reference>
<proteinExistence type="predicted"/>
<accession>A0ABU4PPP6</accession>
<keyword evidence="1" id="KW-0472">Membrane</keyword>
<feature type="transmembrane region" description="Helical" evidence="1">
    <location>
        <begin position="6"/>
        <end position="23"/>
    </location>
</feature>
<comment type="caution">
    <text evidence="2">The sequence shown here is derived from an EMBL/GenBank/DDBJ whole genome shotgun (WGS) entry which is preliminary data.</text>
</comment>
<evidence type="ECO:0008006" key="4">
    <source>
        <dbReference type="Google" id="ProtNLM"/>
    </source>
</evidence>
<evidence type="ECO:0000313" key="2">
    <source>
        <dbReference type="EMBL" id="MDX5985787.1"/>
    </source>
</evidence>